<dbReference type="CDD" id="cd04301">
    <property type="entry name" value="NAT_SF"/>
    <property type="match status" value="1"/>
</dbReference>
<dbReference type="Gene3D" id="3.40.630.30">
    <property type="match status" value="1"/>
</dbReference>
<dbReference type="GO" id="GO:0016747">
    <property type="term" value="F:acyltransferase activity, transferring groups other than amino-acyl groups"/>
    <property type="evidence" value="ECO:0007669"/>
    <property type="project" value="InterPro"/>
</dbReference>
<comment type="caution">
    <text evidence="2">The sequence shown here is derived from an EMBL/GenBank/DDBJ whole genome shotgun (WGS) entry which is preliminary data.</text>
</comment>
<name>A0AAJ1RBX5_9LACO</name>
<dbReference type="PROSITE" id="PS51186">
    <property type="entry name" value="GNAT"/>
    <property type="match status" value="1"/>
</dbReference>
<dbReference type="Pfam" id="PF00583">
    <property type="entry name" value="Acetyltransf_1"/>
    <property type="match status" value="1"/>
</dbReference>
<dbReference type="InterPro" id="IPR016181">
    <property type="entry name" value="Acyl_CoA_acyltransferase"/>
</dbReference>
<dbReference type="Proteomes" id="UP001167919">
    <property type="component" value="Unassembled WGS sequence"/>
</dbReference>
<accession>A0AAJ1RBX5</accession>
<dbReference type="RefSeq" id="WP_301711477.1">
    <property type="nucleotide sequence ID" value="NZ_SDWY01000005.1"/>
</dbReference>
<evidence type="ECO:0000313" key="2">
    <source>
        <dbReference type="EMBL" id="MDN6900950.1"/>
    </source>
</evidence>
<feature type="domain" description="N-acetyltransferase" evidence="1">
    <location>
        <begin position="24"/>
        <end position="173"/>
    </location>
</feature>
<proteinExistence type="predicted"/>
<dbReference type="EMBL" id="SDWY01000005">
    <property type="protein sequence ID" value="MDN6900950.1"/>
    <property type="molecule type" value="Genomic_DNA"/>
</dbReference>
<reference evidence="2" key="1">
    <citation type="submission" date="2019-01" db="EMBL/GenBank/DDBJ databases">
        <title>Oenococcus sicerae UCMA17102.</title>
        <authorList>
            <person name="Cousin F.J."/>
            <person name="Le Guellec R."/>
            <person name="Cretenet M."/>
        </authorList>
    </citation>
    <scope>NUCLEOTIDE SEQUENCE</scope>
    <source>
        <strain evidence="2">UCMA17102</strain>
    </source>
</reference>
<dbReference type="SUPFAM" id="SSF55729">
    <property type="entry name" value="Acyl-CoA N-acyltransferases (Nat)"/>
    <property type="match status" value="1"/>
</dbReference>
<gene>
    <name evidence="2" type="ORF">EVC35_08130</name>
</gene>
<dbReference type="InterPro" id="IPR000182">
    <property type="entry name" value="GNAT_dom"/>
</dbReference>
<protein>
    <submittedName>
        <fullName evidence="2">GNAT family N-acetyltransferase</fullName>
    </submittedName>
</protein>
<evidence type="ECO:0000313" key="3">
    <source>
        <dbReference type="Proteomes" id="UP001167919"/>
    </source>
</evidence>
<evidence type="ECO:0000259" key="1">
    <source>
        <dbReference type="PROSITE" id="PS51186"/>
    </source>
</evidence>
<sequence length="179" mass="21032">MICSVIIKNNKLAFQEYKTMSQKLSFQKASENDLEQIVSMYRISFKKLYDRYHDEKTSPYKEPAEVIQRKIRQNSSFFFFITEDRVRVGLIRVMLDPKQPNAKISPLLVLPSFQGQKIAQHALAAIENLFPDIKTWYVDTIKQEDKLVHLYLKCGYKIIEDKNQNIQPGMDLVFFSKES</sequence>
<dbReference type="AlphaFoldDB" id="A0AAJ1RBX5"/>
<organism evidence="2 3">
    <name type="scientific">Oenococcus sicerae</name>
    <dbReference type="NCBI Taxonomy" id="2203724"/>
    <lineage>
        <taxon>Bacteria</taxon>
        <taxon>Bacillati</taxon>
        <taxon>Bacillota</taxon>
        <taxon>Bacilli</taxon>
        <taxon>Lactobacillales</taxon>
        <taxon>Lactobacillaceae</taxon>
        <taxon>Oenococcus</taxon>
    </lineage>
</organism>